<evidence type="ECO:0000313" key="4">
    <source>
        <dbReference type="Proteomes" id="UP000001058"/>
    </source>
</evidence>
<name>D8UJT3_VOLCA</name>
<evidence type="ECO:0000313" key="3">
    <source>
        <dbReference type="EMBL" id="EFJ40009.1"/>
    </source>
</evidence>
<feature type="chain" id="PRO_5003124558" description="Pherophorin domain-containing protein" evidence="2">
    <location>
        <begin position="20"/>
        <end position="252"/>
    </location>
</feature>
<feature type="region of interest" description="Disordered" evidence="1">
    <location>
        <begin position="232"/>
        <end position="252"/>
    </location>
</feature>
<dbReference type="InParanoid" id="D8UJT3"/>
<feature type="compositionally biased region" description="Low complexity" evidence="1">
    <location>
        <begin position="169"/>
        <end position="180"/>
    </location>
</feature>
<keyword evidence="2" id="KW-0732">Signal</keyword>
<evidence type="ECO:0000256" key="1">
    <source>
        <dbReference type="SAM" id="MobiDB-lite"/>
    </source>
</evidence>
<evidence type="ECO:0000256" key="2">
    <source>
        <dbReference type="SAM" id="SignalP"/>
    </source>
</evidence>
<feature type="region of interest" description="Disordered" evidence="1">
    <location>
        <begin position="169"/>
        <end position="190"/>
    </location>
</feature>
<dbReference type="EMBL" id="GL378431">
    <property type="protein sequence ID" value="EFJ40009.1"/>
    <property type="molecule type" value="Genomic_DNA"/>
</dbReference>
<gene>
    <name evidence="3" type="ORF">VOLCADRAFT_100245</name>
</gene>
<dbReference type="OrthoDB" id="541103at2759"/>
<keyword evidence="4" id="KW-1185">Reference proteome</keyword>
<protein>
    <recommendedName>
        <fullName evidence="5">Pherophorin domain-containing protein</fullName>
    </recommendedName>
</protein>
<dbReference type="RefSeq" id="XP_002958929.1">
    <property type="nucleotide sequence ID" value="XM_002958883.1"/>
</dbReference>
<evidence type="ECO:0008006" key="5">
    <source>
        <dbReference type="Google" id="ProtNLM"/>
    </source>
</evidence>
<feature type="signal peptide" evidence="2">
    <location>
        <begin position="1"/>
        <end position="19"/>
    </location>
</feature>
<accession>D8UJT3</accession>
<dbReference type="GeneID" id="9625598"/>
<proteinExistence type="predicted"/>
<sequence length="252" mass="27810">MNAFAAFALLATVIRNTYALPRIWYTPSDIFPFGHKCTEHPKEAYGYAPHHKTPIDDPEISFIFRDPKGSVIKSFCPGAIYHIQCLLLLFFLKDLSPCMYSLRGPLSFSNPRLALLTASEGTFLNPYYTGPKCPNRVDLGGSDPSNVAYSYDITFQAPCSGFTAGNGTNAATSASGSETTRAPGPSESVRSSVTFKVTSAARIPRAQWRQSTATMRLQESCVAAAWSRTLPRRGLPRRRRRLPQLQSHPQKS</sequence>
<dbReference type="Proteomes" id="UP000001058">
    <property type="component" value="Unassembled WGS sequence"/>
</dbReference>
<feature type="compositionally biased region" description="Basic residues" evidence="1">
    <location>
        <begin position="232"/>
        <end position="242"/>
    </location>
</feature>
<dbReference type="AlphaFoldDB" id="D8UJT3"/>
<reference evidence="3 4" key="1">
    <citation type="journal article" date="2010" name="Science">
        <title>Genomic analysis of organismal complexity in the multicellular green alga Volvox carteri.</title>
        <authorList>
            <person name="Prochnik S.E."/>
            <person name="Umen J."/>
            <person name="Nedelcu A.M."/>
            <person name="Hallmann A."/>
            <person name="Miller S.M."/>
            <person name="Nishii I."/>
            <person name="Ferris P."/>
            <person name="Kuo A."/>
            <person name="Mitros T."/>
            <person name="Fritz-Laylin L.K."/>
            <person name="Hellsten U."/>
            <person name="Chapman J."/>
            <person name="Simakov O."/>
            <person name="Rensing S.A."/>
            <person name="Terry A."/>
            <person name="Pangilinan J."/>
            <person name="Kapitonov V."/>
            <person name="Jurka J."/>
            <person name="Salamov A."/>
            <person name="Shapiro H."/>
            <person name="Schmutz J."/>
            <person name="Grimwood J."/>
            <person name="Lindquist E."/>
            <person name="Lucas S."/>
            <person name="Grigoriev I.V."/>
            <person name="Schmitt R."/>
            <person name="Kirk D."/>
            <person name="Rokhsar D.S."/>
        </authorList>
    </citation>
    <scope>NUCLEOTIDE SEQUENCE [LARGE SCALE GENOMIC DNA]</scope>
    <source>
        <strain evidence="4">f. Nagariensis / Eve</strain>
    </source>
</reference>
<dbReference type="KEGG" id="vcn:VOLCADRAFT_100245"/>
<organism evidence="4">
    <name type="scientific">Volvox carteri f. nagariensis</name>
    <dbReference type="NCBI Taxonomy" id="3068"/>
    <lineage>
        <taxon>Eukaryota</taxon>
        <taxon>Viridiplantae</taxon>
        <taxon>Chlorophyta</taxon>
        <taxon>core chlorophytes</taxon>
        <taxon>Chlorophyceae</taxon>
        <taxon>CS clade</taxon>
        <taxon>Chlamydomonadales</taxon>
        <taxon>Volvocaceae</taxon>
        <taxon>Volvox</taxon>
    </lineage>
</organism>